<organism evidence="1 2">
    <name type="scientific">Agathobaculum faecis</name>
    <dbReference type="NCBI Taxonomy" id="2763013"/>
    <lineage>
        <taxon>Bacteria</taxon>
        <taxon>Bacillati</taxon>
        <taxon>Bacillota</taxon>
        <taxon>Clostridia</taxon>
        <taxon>Eubacteriales</taxon>
        <taxon>Butyricicoccaceae</taxon>
        <taxon>Agathobaculum</taxon>
    </lineage>
</organism>
<comment type="caution">
    <text evidence="1">The sequence shown here is derived from an EMBL/GenBank/DDBJ whole genome shotgun (WGS) entry which is preliminary data.</text>
</comment>
<evidence type="ECO:0000313" key="1">
    <source>
        <dbReference type="EMBL" id="MBC5725857.1"/>
    </source>
</evidence>
<evidence type="ECO:0008006" key="3">
    <source>
        <dbReference type="Google" id="ProtNLM"/>
    </source>
</evidence>
<gene>
    <name evidence="1" type="ORF">H8S45_10365</name>
</gene>
<proteinExistence type="predicted"/>
<sequence>MCVATKSRAEYFRKRRETLKMFAVMIERDTLDELDAKIAAQGKTRSDWLREKISEELSK</sequence>
<accession>A0A923LXQ0</accession>
<evidence type="ECO:0000313" key="2">
    <source>
        <dbReference type="Proteomes" id="UP000606499"/>
    </source>
</evidence>
<dbReference type="AlphaFoldDB" id="A0A923LXQ0"/>
<reference evidence="1" key="1">
    <citation type="submission" date="2020-08" db="EMBL/GenBank/DDBJ databases">
        <title>Genome public.</title>
        <authorList>
            <person name="Liu C."/>
            <person name="Sun Q."/>
        </authorList>
    </citation>
    <scope>NUCLEOTIDE SEQUENCE</scope>
    <source>
        <strain evidence="1">NSJ-28</strain>
    </source>
</reference>
<keyword evidence="2" id="KW-1185">Reference proteome</keyword>
<dbReference type="EMBL" id="JACOPL010000009">
    <property type="protein sequence ID" value="MBC5725857.1"/>
    <property type="molecule type" value="Genomic_DNA"/>
</dbReference>
<name>A0A923LXQ0_9FIRM</name>
<dbReference type="Proteomes" id="UP000606499">
    <property type="component" value="Unassembled WGS sequence"/>
</dbReference>
<protein>
    <recommendedName>
        <fullName evidence="3">Ribbon-helix-helix protein, CopG family</fullName>
    </recommendedName>
</protein>